<evidence type="ECO:0000313" key="3">
    <source>
        <dbReference type="Proteomes" id="UP001498476"/>
    </source>
</evidence>
<dbReference type="Proteomes" id="UP001498476">
    <property type="component" value="Unassembled WGS sequence"/>
</dbReference>
<evidence type="ECO:0000256" key="1">
    <source>
        <dbReference type="SAM" id="Phobius"/>
    </source>
</evidence>
<evidence type="ECO:0000313" key="2">
    <source>
        <dbReference type="EMBL" id="KAK7414685.1"/>
    </source>
</evidence>
<name>A0ABR1H0P6_9HYPO</name>
<keyword evidence="3" id="KW-1185">Reference proteome</keyword>
<accession>A0ABR1H0P6</accession>
<reference evidence="2 3" key="1">
    <citation type="journal article" date="2025" name="Microbiol. Resour. Announc.">
        <title>Draft genome sequences for Neonectria magnoliae and Neonectria punicea, canker pathogens of Liriodendron tulipifera and Acer saccharum in West Virginia.</title>
        <authorList>
            <person name="Petronek H.M."/>
            <person name="Kasson M.T."/>
            <person name="Metheny A.M."/>
            <person name="Stauder C.M."/>
            <person name="Lovett B."/>
            <person name="Lynch S.C."/>
            <person name="Garnas J.R."/>
            <person name="Kasson L.R."/>
            <person name="Stajich J.E."/>
        </authorList>
    </citation>
    <scope>NUCLEOTIDE SEQUENCE [LARGE SCALE GENOMIC DNA]</scope>
    <source>
        <strain evidence="2 3">NRRL 64653</strain>
    </source>
</reference>
<organism evidence="2 3">
    <name type="scientific">Neonectria punicea</name>
    <dbReference type="NCBI Taxonomy" id="979145"/>
    <lineage>
        <taxon>Eukaryota</taxon>
        <taxon>Fungi</taxon>
        <taxon>Dikarya</taxon>
        <taxon>Ascomycota</taxon>
        <taxon>Pezizomycotina</taxon>
        <taxon>Sordariomycetes</taxon>
        <taxon>Hypocreomycetidae</taxon>
        <taxon>Hypocreales</taxon>
        <taxon>Nectriaceae</taxon>
        <taxon>Neonectria</taxon>
    </lineage>
</organism>
<sequence length="168" mass="18581">MASGAFFNPQTLLLVTPLISSTCSLWYSFDQDLFLGLITQLDKKKADDILPSYIKNFFQRGTAQVVGLIAVTFWSSLASIWLYRPVLQSRGSVHLYAWTAALAVGHLAWVPAVAWKLKALMDDDTAAEGTTNVGMMKRWLRVNFARMLTTDLSAWVCSLAAISTTLSV</sequence>
<gene>
    <name evidence="2" type="ORF">QQX98_006453</name>
</gene>
<protein>
    <recommendedName>
        <fullName evidence="4">Integral membrane protein</fullName>
    </recommendedName>
</protein>
<keyword evidence="1" id="KW-0472">Membrane</keyword>
<proteinExistence type="predicted"/>
<keyword evidence="1" id="KW-1133">Transmembrane helix</keyword>
<feature type="transmembrane region" description="Helical" evidence="1">
    <location>
        <begin position="65"/>
        <end position="83"/>
    </location>
</feature>
<keyword evidence="1" id="KW-0812">Transmembrane</keyword>
<dbReference type="EMBL" id="JAZAVJ010000097">
    <property type="protein sequence ID" value="KAK7414685.1"/>
    <property type="molecule type" value="Genomic_DNA"/>
</dbReference>
<comment type="caution">
    <text evidence="2">The sequence shown here is derived from an EMBL/GenBank/DDBJ whole genome shotgun (WGS) entry which is preliminary data.</text>
</comment>
<feature type="transmembrane region" description="Helical" evidence="1">
    <location>
        <begin position="95"/>
        <end position="115"/>
    </location>
</feature>
<evidence type="ECO:0008006" key="4">
    <source>
        <dbReference type="Google" id="ProtNLM"/>
    </source>
</evidence>